<dbReference type="SMART" id="SM00044">
    <property type="entry name" value="CYCc"/>
    <property type="match status" value="1"/>
</dbReference>
<gene>
    <name evidence="3" type="ORF">XM52_07435</name>
</gene>
<dbReference type="AlphaFoldDB" id="A0A0T5PCI0"/>
<dbReference type="Pfam" id="PF00211">
    <property type="entry name" value="Guanylate_cyc"/>
    <property type="match status" value="1"/>
</dbReference>
<comment type="caution">
    <text evidence="3">The sequence shown here is derived from an EMBL/GenBank/DDBJ whole genome shotgun (WGS) entry which is preliminary data.</text>
</comment>
<evidence type="ECO:0000313" key="3">
    <source>
        <dbReference type="EMBL" id="KRS18606.1"/>
    </source>
</evidence>
<dbReference type="STRING" id="540747.SAMN04488031_104128"/>
<dbReference type="GO" id="GO:0035556">
    <property type="term" value="P:intracellular signal transduction"/>
    <property type="evidence" value="ECO:0007669"/>
    <property type="project" value="InterPro"/>
</dbReference>
<evidence type="ECO:0000256" key="1">
    <source>
        <dbReference type="SAM" id="Phobius"/>
    </source>
</evidence>
<dbReference type="InterPro" id="IPR001054">
    <property type="entry name" value="A/G_cyclase"/>
</dbReference>
<dbReference type="SMART" id="SM01080">
    <property type="entry name" value="CHASE2"/>
    <property type="match status" value="1"/>
</dbReference>
<dbReference type="InterPro" id="IPR050697">
    <property type="entry name" value="Adenylyl/Guanylyl_Cyclase_3/4"/>
</dbReference>
<dbReference type="InterPro" id="IPR007890">
    <property type="entry name" value="CHASE2"/>
</dbReference>
<organism evidence="3 4">
    <name type="scientific">Roseovarius indicus</name>
    <dbReference type="NCBI Taxonomy" id="540747"/>
    <lineage>
        <taxon>Bacteria</taxon>
        <taxon>Pseudomonadati</taxon>
        <taxon>Pseudomonadota</taxon>
        <taxon>Alphaproteobacteria</taxon>
        <taxon>Rhodobacterales</taxon>
        <taxon>Roseobacteraceae</taxon>
        <taxon>Roseovarius</taxon>
    </lineage>
</organism>
<sequence length="608" mass="64644">MPSLRTGTFSVAVIVLAALIWVSHLAISHLHTRDTWLDGLEYRLLDLRYRIVGPVAAAPDVVFVAIDDETLERERTTTTGRLLLARVIEKIAQSGAQSLVLDVLLADAGEPEERAALAHALGTLPAVIAAAARFDEGGDVNVIWPHDAFLARADVGLVNLQTDASGTPRFVPLFLEVQRKAMPSMPLVGAMNRIGGRASIGEQSITLGSLEIALDKGAYMPLRLLGPSGTVTTLSAGALMEEATSDALSGKLVVLGYSATGTGDLFTTPFEDEVAGAEIIATAILQLVGGSALTHDDRTRTWDVLHMVLLASVALILMLRAPLITAVPMVVCVLMLSLVGVTVAFAHGLWLSAALPLAGAMPPVILAGALSLARERRIARISEQSLISLRRFQSPSLARRIEEDPDFLTTPEQQDLVVFFVDLTGFTALSQKLGSEGTRALLQQFHELTGMIVQQNDGTVINFMGDGALAVFGLEQGQNDRSSADQAFRSAEELEVGLATLPIPPDCPAVTCRIGLHYGSVILSRLGAQNHQQVTVSGDTVNLASRLMEVAKSRSARIVATSEFANQLDAGLVTGVATPARVEVRGWSGDVSVVLWPRTRTSESGDLS</sequence>
<dbReference type="GO" id="GO:0004016">
    <property type="term" value="F:adenylate cyclase activity"/>
    <property type="evidence" value="ECO:0007669"/>
    <property type="project" value="UniProtKB-ARBA"/>
</dbReference>
<proteinExistence type="predicted"/>
<dbReference type="OrthoDB" id="9801651at2"/>
<dbReference type="GO" id="GO:0006171">
    <property type="term" value="P:cAMP biosynthetic process"/>
    <property type="evidence" value="ECO:0007669"/>
    <property type="project" value="TreeGrafter"/>
</dbReference>
<keyword evidence="4" id="KW-1185">Reference proteome</keyword>
<keyword evidence="1" id="KW-0472">Membrane</keyword>
<evidence type="ECO:0000259" key="2">
    <source>
        <dbReference type="PROSITE" id="PS50125"/>
    </source>
</evidence>
<feature type="domain" description="Guanylate cyclase" evidence="2">
    <location>
        <begin position="417"/>
        <end position="548"/>
    </location>
</feature>
<dbReference type="SUPFAM" id="SSF55073">
    <property type="entry name" value="Nucleotide cyclase"/>
    <property type="match status" value="1"/>
</dbReference>
<dbReference type="PATRIC" id="fig|540747.5.peg.3851"/>
<dbReference type="CDD" id="cd07302">
    <property type="entry name" value="CHD"/>
    <property type="match status" value="1"/>
</dbReference>
<protein>
    <recommendedName>
        <fullName evidence="2">Guanylate cyclase domain-containing protein</fullName>
    </recommendedName>
</protein>
<dbReference type="PROSITE" id="PS50125">
    <property type="entry name" value="GUANYLATE_CYCLASE_2"/>
    <property type="match status" value="1"/>
</dbReference>
<dbReference type="InterPro" id="IPR029787">
    <property type="entry name" value="Nucleotide_cyclase"/>
</dbReference>
<keyword evidence="1" id="KW-0812">Transmembrane</keyword>
<dbReference type="PANTHER" id="PTHR43081">
    <property type="entry name" value="ADENYLATE CYCLASE, TERMINAL-DIFFERENTIATION SPECIFIC-RELATED"/>
    <property type="match status" value="1"/>
</dbReference>
<feature type="transmembrane region" description="Helical" evidence="1">
    <location>
        <begin position="353"/>
        <end position="373"/>
    </location>
</feature>
<evidence type="ECO:0000313" key="4">
    <source>
        <dbReference type="Proteomes" id="UP000051401"/>
    </source>
</evidence>
<keyword evidence="1" id="KW-1133">Transmembrane helix</keyword>
<dbReference type="Proteomes" id="UP000051401">
    <property type="component" value="Unassembled WGS sequence"/>
</dbReference>
<dbReference type="PANTHER" id="PTHR43081:SF20">
    <property type="entry name" value="TWO-COMPONENT RESPONSE REGULATOR"/>
    <property type="match status" value="1"/>
</dbReference>
<dbReference type="Pfam" id="PF05226">
    <property type="entry name" value="CHASE2"/>
    <property type="match status" value="1"/>
</dbReference>
<dbReference type="Gene3D" id="3.30.70.1230">
    <property type="entry name" value="Nucleotide cyclase"/>
    <property type="match status" value="1"/>
</dbReference>
<dbReference type="EMBL" id="LAXI01000003">
    <property type="protein sequence ID" value="KRS18606.1"/>
    <property type="molecule type" value="Genomic_DNA"/>
</dbReference>
<name>A0A0T5PCI0_9RHOB</name>
<feature type="transmembrane region" description="Helical" evidence="1">
    <location>
        <begin position="326"/>
        <end position="347"/>
    </location>
</feature>
<accession>A0A0T5PCI0</accession>
<reference evidence="3 4" key="1">
    <citation type="submission" date="2015-04" db="EMBL/GenBank/DDBJ databases">
        <title>The draft genome sequence of Roseovarius indicus B108T.</title>
        <authorList>
            <person name="Li G."/>
            <person name="Lai Q."/>
            <person name="Shao Z."/>
            <person name="Yan P."/>
        </authorList>
    </citation>
    <scope>NUCLEOTIDE SEQUENCE [LARGE SCALE GENOMIC DNA]</scope>
    <source>
        <strain evidence="3 4">B108</strain>
    </source>
</reference>